<keyword evidence="1" id="KW-0732">Signal</keyword>
<evidence type="ECO:0000256" key="1">
    <source>
        <dbReference type="SAM" id="SignalP"/>
    </source>
</evidence>
<organism evidence="2 3">
    <name type="scientific">Babesia caballi</name>
    <dbReference type="NCBI Taxonomy" id="5871"/>
    <lineage>
        <taxon>Eukaryota</taxon>
        <taxon>Sar</taxon>
        <taxon>Alveolata</taxon>
        <taxon>Apicomplexa</taxon>
        <taxon>Aconoidasida</taxon>
        <taxon>Piroplasmida</taxon>
        <taxon>Babesiidae</taxon>
        <taxon>Babesia</taxon>
    </lineage>
</organism>
<comment type="caution">
    <text evidence="2">The sequence shown here is derived from an EMBL/GenBank/DDBJ whole genome shotgun (WGS) entry which is preliminary data.</text>
</comment>
<protein>
    <submittedName>
        <fullName evidence="2">Concanavalin A-like lectin/glucanase family protein</fullName>
    </submittedName>
</protein>
<dbReference type="RefSeq" id="XP_067718270.1">
    <property type="nucleotide sequence ID" value="XM_067862169.1"/>
</dbReference>
<sequence length="133" mass="14254">MPTAAHVRRLTGGASCVAFLSQCVAVLLVGAMLSVAGADDAHNVLTQVAPANKEYLVKLAKRVDESLARCFEVGSALCLGEEVLMGRAKERGLVAHWSFDKMYPIDESGNGNHIVDEVTAGPPSMGRHPWHSW</sequence>
<reference evidence="2 3" key="1">
    <citation type="submission" date="2021-06" db="EMBL/GenBank/DDBJ databases">
        <title>Genome sequence of Babesia caballi.</title>
        <authorList>
            <person name="Yamagishi J."/>
            <person name="Kidaka T."/>
            <person name="Ochi A."/>
        </authorList>
    </citation>
    <scope>NUCLEOTIDE SEQUENCE [LARGE SCALE GENOMIC DNA]</scope>
    <source>
        <strain evidence="2">USDA-D6B2</strain>
    </source>
</reference>
<dbReference type="Proteomes" id="UP001497744">
    <property type="component" value="Unassembled WGS sequence"/>
</dbReference>
<gene>
    <name evidence="2" type="ORF">BcabD6B2_56370</name>
</gene>
<dbReference type="GeneID" id="94197682"/>
<dbReference type="EMBL" id="BPLF01000006">
    <property type="protein sequence ID" value="GIX66201.1"/>
    <property type="molecule type" value="Genomic_DNA"/>
</dbReference>
<accession>A0AAV4M293</accession>
<proteinExistence type="predicted"/>
<name>A0AAV4M293_BABCB</name>
<dbReference type="AlphaFoldDB" id="A0AAV4M293"/>
<evidence type="ECO:0000313" key="2">
    <source>
        <dbReference type="EMBL" id="GIX66201.1"/>
    </source>
</evidence>
<feature type="chain" id="PRO_5043439167" evidence="1">
    <location>
        <begin position="39"/>
        <end position="133"/>
    </location>
</feature>
<keyword evidence="3" id="KW-1185">Reference proteome</keyword>
<evidence type="ECO:0000313" key="3">
    <source>
        <dbReference type="Proteomes" id="UP001497744"/>
    </source>
</evidence>
<feature type="signal peptide" evidence="1">
    <location>
        <begin position="1"/>
        <end position="38"/>
    </location>
</feature>